<accession>A0A0K0E2J1</accession>
<dbReference type="Proteomes" id="UP000035681">
    <property type="component" value="Unplaced"/>
</dbReference>
<keyword evidence="1" id="KW-0472">Membrane</keyword>
<dbReference type="InterPro" id="IPR019426">
    <property type="entry name" value="7TM_GPCR_serpentine_rcpt_Srv"/>
</dbReference>
<keyword evidence="1" id="KW-1133">Transmembrane helix</keyword>
<dbReference type="STRING" id="6248.A0A0K0E2J1"/>
<evidence type="ECO:0000313" key="2">
    <source>
        <dbReference type="Proteomes" id="UP000035681"/>
    </source>
</evidence>
<keyword evidence="2" id="KW-1185">Reference proteome</keyword>
<organism evidence="3">
    <name type="scientific">Strongyloides stercoralis</name>
    <name type="common">Threadworm</name>
    <dbReference type="NCBI Taxonomy" id="6248"/>
    <lineage>
        <taxon>Eukaryota</taxon>
        <taxon>Metazoa</taxon>
        <taxon>Ecdysozoa</taxon>
        <taxon>Nematoda</taxon>
        <taxon>Chromadorea</taxon>
        <taxon>Rhabditida</taxon>
        <taxon>Tylenchina</taxon>
        <taxon>Panagrolaimomorpha</taxon>
        <taxon>Strongyloidoidea</taxon>
        <taxon>Strongyloididae</taxon>
        <taxon>Strongyloides</taxon>
    </lineage>
</organism>
<dbReference type="Pfam" id="PF10323">
    <property type="entry name" value="7TM_GPCR_Srv"/>
    <property type="match status" value="1"/>
</dbReference>
<sequence length="328" mass="38336">MIYQNIIFICASIFEIPSLLLLITIQVILILPSMKNKFTSTFYSLLFWNGNIDILSYLVFTIHHRFPNYGIFINLYYNLYLNKVDVRILEFLRSYTIVSQLIGTFFLSLNRFTSLAFPVKHKLLWEKLLPFSLVTKFLLSLILTWPLLCDKMCYILQDSSNVNIGFRAKWFSNNAGWYNSFIFMTVLTFIFLLASLILNLSTLLILLKISKESHKVNVNGNAKNKFNFKRERNFFITVLATFIGQLILGIDNYVSGYFNQTKQYSNFYIMVMVFPIVNDLTIFPSTWVLFFISTSIRKSVFDCCNRKKKSLKIISPSHVQISKRSLLI</sequence>
<evidence type="ECO:0000256" key="1">
    <source>
        <dbReference type="SAM" id="Phobius"/>
    </source>
</evidence>
<proteinExistence type="predicted"/>
<feature type="transmembrane region" description="Helical" evidence="1">
    <location>
        <begin position="181"/>
        <end position="207"/>
    </location>
</feature>
<dbReference type="Gene3D" id="1.20.1070.10">
    <property type="entry name" value="Rhodopsin 7-helix transmembrane proteins"/>
    <property type="match status" value="1"/>
</dbReference>
<feature type="transmembrane region" description="Helical" evidence="1">
    <location>
        <begin position="43"/>
        <end position="66"/>
    </location>
</feature>
<dbReference type="SUPFAM" id="SSF81321">
    <property type="entry name" value="Family A G protein-coupled receptor-like"/>
    <property type="match status" value="1"/>
</dbReference>
<protein>
    <submittedName>
        <fullName evidence="3 4">Serpentine receptor class gamma</fullName>
    </submittedName>
</protein>
<evidence type="ECO:0000313" key="3">
    <source>
        <dbReference type="WBParaSite" id="SSTP_0000370900.1"/>
    </source>
</evidence>
<evidence type="ECO:0000313" key="4">
    <source>
        <dbReference type="WBParaSite" id="TCONS_00005556.p1"/>
    </source>
</evidence>
<reference evidence="3" key="1">
    <citation type="submission" date="2015-08" db="UniProtKB">
        <authorList>
            <consortium name="WormBaseParasite"/>
        </authorList>
    </citation>
    <scope>IDENTIFICATION</scope>
</reference>
<dbReference type="WBParaSite" id="TCONS_00005556.p1">
    <property type="protein sequence ID" value="TCONS_00005556.p1"/>
    <property type="gene ID" value="XLOC_003830"/>
</dbReference>
<feature type="transmembrane region" description="Helical" evidence="1">
    <location>
        <begin position="6"/>
        <end position="31"/>
    </location>
</feature>
<dbReference type="PANTHER" id="PTHR31552:SF8">
    <property type="entry name" value="SERPENTINE RECEPTOR CLASS GAMMA"/>
    <property type="match status" value="1"/>
</dbReference>
<feature type="transmembrane region" description="Helical" evidence="1">
    <location>
        <begin position="128"/>
        <end position="148"/>
    </location>
</feature>
<dbReference type="PANTHER" id="PTHR31552">
    <property type="entry name" value="SERPENTINE RECEPTOR CLASS GAMMA"/>
    <property type="match status" value="1"/>
</dbReference>
<name>A0A0K0E2J1_STRER</name>
<dbReference type="AlphaFoldDB" id="A0A0K0E2J1"/>
<dbReference type="WBParaSite" id="SSTP_0000370900.1">
    <property type="protein sequence ID" value="SSTP_0000370900.1"/>
    <property type="gene ID" value="SSTP_0000370900"/>
</dbReference>
<feature type="transmembrane region" description="Helical" evidence="1">
    <location>
        <begin position="267"/>
        <end position="292"/>
    </location>
</feature>
<keyword evidence="1" id="KW-0812">Transmembrane</keyword>
<feature type="transmembrane region" description="Helical" evidence="1">
    <location>
        <begin position="234"/>
        <end position="255"/>
    </location>
</feature>